<keyword evidence="2 5" id="KW-0812">Transmembrane</keyword>
<evidence type="ECO:0000256" key="1">
    <source>
        <dbReference type="ARBA" id="ARBA00004141"/>
    </source>
</evidence>
<comment type="function">
    <text evidence="5">Part of the twin-arginine translocation (Tat) system that transports large folded proteins containing a characteristic twin-arginine motif in their signal peptide across membranes. Together with TatB, TatC is part of a receptor directly interacting with Tat signal peptides.</text>
</comment>
<accession>A0A2P5SXG3</accession>
<protein>
    <recommendedName>
        <fullName evidence="5">Sec-independent protein translocase protein TatC</fullName>
    </recommendedName>
</protein>
<dbReference type="NCBIfam" id="TIGR00945">
    <property type="entry name" value="tatC"/>
    <property type="match status" value="1"/>
</dbReference>
<feature type="transmembrane region" description="Helical" evidence="5">
    <location>
        <begin position="218"/>
        <end position="236"/>
    </location>
</feature>
<dbReference type="AlphaFoldDB" id="A0A2P5SXG3"/>
<evidence type="ECO:0000313" key="7">
    <source>
        <dbReference type="Proteomes" id="UP000296034"/>
    </source>
</evidence>
<feature type="transmembrane region" description="Helical" evidence="5">
    <location>
        <begin position="76"/>
        <end position="99"/>
    </location>
</feature>
<reference evidence="6 7" key="1">
    <citation type="journal article" date="2018" name="Genome Biol. Evol.">
        <title>Cladogenesis and Genomic Streamlining in Extracellular Endosymbionts of Tropical Stink Bugs.</title>
        <authorList>
            <person name="Otero-Bravo A."/>
            <person name="Goffredi S."/>
            <person name="Sabree Z.L."/>
        </authorList>
    </citation>
    <scope>NUCLEOTIDE SEQUENCE [LARGE SCALE GENOMIC DNA]</scope>
    <source>
        <strain evidence="6 7">SoET</strain>
    </source>
</reference>
<evidence type="ECO:0000256" key="3">
    <source>
        <dbReference type="ARBA" id="ARBA00022989"/>
    </source>
</evidence>
<dbReference type="PRINTS" id="PR01840">
    <property type="entry name" value="TATCFAMILY"/>
</dbReference>
<evidence type="ECO:0000256" key="2">
    <source>
        <dbReference type="ARBA" id="ARBA00022692"/>
    </source>
</evidence>
<keyword evidence="5" id="KW-0653">Protein transport</keyword>
<proteinExistence type="inferred from homology"/>
<comment type="caution">
    <text evidence="6">The sequence shown here is derived from an EMBL/GenBank/DDBJ whole genome shotgun (WGS) entry which is preliminary data.</text>
</comment>
<dbReference type="PANTHER" id="PTHR30371:SF0">
    <property type="entry name" value="SEC-INDEPENDENT PROTEIN TRANSLOCASE PROTEIN TATC, CHLOROPLASTIC-RELATED"/>
    <property type="match status" value="1"/>
</dbReference>
<dbReference type="GO" id="GO:0009977">
    <property type="term" value="F:proton motive force dependent protein transmembrane transporter activity"/>
    <property type="evidence" value="ECO:0007669"/>
    <property type="project" value="TreeGrafter"/>
</dbReference>
<comment type="subunit">
    <text evidence="5">The Tat system comprises two distinct complexes: a TatABC complex, containing multiple copies of TatA, TatB and TatC subunits, and a separate TatA complex, containing only TatA subunits. Substrates initially bind to the TatABC complex, which probably triggers association of the separate TatA complex to form the active translocon.</text>
</comment>
<dbReference type="PROSITE" id="PS01218">
    <property type="entry name" value="TATC"/>
    <property type="match status" value="1"/>
</dbReference>
<dbReference type="Pfam" id="PF00902">
    <property type="entry name" value="TatC"/>
    <property type="match status" value="1"/>
</dbReference>
<evidence type="ECO:0000256" key="5">
    <source>
        <dbReference type="HAMAP-Rule" id="MF_00902"/>
    </source>
</evidence>
<comment type="subcellular location">
    <subcellularLocation>
        <location evidence="5">Cell membrane</location>
        <topology evidence="5">Multi-pass membrane protein</topology>
    </subcellularLocation>
    <subcellularLocation>
        <location evidence="1">Membrane</location>
        <topology evidence="1">Multi-pass membrane protein</topology>
    </subcellularLocation>
</comment>
<dbReference type="GO" id="GO:0065002">
    <property type="term" value="P:intracellular protein transmembrane transport"/>
    <property type="evidence" value="ECO:0007669"/>
    <property type="project" value="TreeGrafter"/>
</dbReference>
<dbReference type="GO" id="GO:0033281">
    <property type="term" value="C:TAT protein transport complex"/>
    <property type="evidence" value="ECO:0007669"/>
    <property type="project" value="UniProtKB-UniRule"/>
</dbReference>
<feature type="transmembrane region" description="Helical" evidence="5">
    <location>
        <begin position="106"/>
        <end position="129"/>
    </location>
</feature>
<keyword evidence="5" id="KW-1003">Cell membrane</keyword>
<dbReference type="EMBL" id="PDKS01000006">
    <property type="protein sequence ID" value="PPI86993.1"/>
    <property type="molecule type" value="Genomic_DNA"/>
</dbReference>
<evidence type="ECO:0000313" key="6">
    <source>
        <dbReference type="EMBL" id="PPI86993.1"/>
    </source>
</evidence>
<keyword evidence="3 5" id="KW-1133">Transmembrane helix</keyword>
<dbReference type="InterPro" id="IPR002033">
    <property type="entry name" value="TatC"/>
</dbReference>
<gene>
    <name evidence="5 6" type="primary">tatC</name>
    <name evidence="6" type="ORF">CRV11_03545</name>
</gene>
<dbReference type="RefSeq" id="WP_136131975.1">
    <property type="nucleotide sequence ID" value="NZ_PDKS01000006.1"/>
</dbReference>
<feature type="transmembrane region" description="Helical" evidence="5">
    <location>
        <begin position="195"/>
        <end position="212"/>
    </location>
</feature>
<keyword evidence="4 5" id="KW-0472">Membrane</keyword>
<dbReference type="GO" id="GO:0043953">
    <property type="term" value="P:protein transport by the Tat complex"/>
    <property type="evidence" value="ECO:0007669"/>
    <property type="project" value="UniProtKB-UniRule"/>
</dbReference>
<organism evidence="6 7">
    <name type="scientific">Candidatus Pantoea edessiphila</name>
    <dbReference type="NCBI Taxonomy" id="2044610"/>
    <lineage>
        <taxon>Bacteria</taxon>
        <taxon>Pseudomonadati</taxon>
        <taxon>Pseudomonadota</taxon>
        <taxon>Gammaproteobacteria</taxon>
        <taxon>Enterobacterales</taxon>
        <taxon>Erwiniaceae</taxon>
        <taxon>Pantoea</taxon>
    </lineage>
</organism>
<comment type="similarity">
    <text evidence="5">Belongs to the TatC family.</text>
</comment>
<keyword evidence="5" id="KW-0811">Translocation</keyword>
<dbReference type="OrthoDB" id="9777044at2"/>
<dbReference type="InterPro" id="IPR019820">
    <property type="entry name" value="Sec-indep_translocase_CS"/>
</dbReference>
<name>A0A2P5SXG3_9GAMM</name>
<dbReference type="PANTHER" id="PTHR30371">
    <property type="entry name" value="SEC-INDEPENDENT PROTEIN TRANSLOCASE PROTEIN TATC"/>
    <property type="match status" value="1"/>
</dbReference>
<keyword evidence="5" id="KW-0813">Transport</keyword>
<sequence>MIIENNQLFIDHLIELRKRILNCIITVFIIFLMLVYFANDIYSLVALPLIHQMPSGATMIATEVAAPFIIPIKLTFILSIFIAVPIITYQVWAFIAPALHKCERNLLIPMAICGTLLFYIGVIFAYYFILPMAFKFFIKALPKGVTIATDITHYLDFVIWLFMVCGISFEIPIAIMFLCWIGVTNSEKIKNNRPYVFVGTFIIGMLLTPDVLSQTILAISLYFLFEIGLFFSHNYLKKINR</sequence>
<evidence type="ECO:0000256" key="4">
    <source>
        <dbReference type="ARBA" id="ARBA00023136"/>
    </source>
</evidence>
<dbReference type="Proteomes" id="UP000296034">
    <property type="component" value="Unassembled WGS sequence"/>
</dbReference>
<feature type="transmembrane region" description="Helical" evidence="5">
    <location>
        <begin position="20"/>
        <end position="38"/>
    </location>
</feature>
<dbReference type="HAMAP" id="MF_00902">
    <property type="entry name" value="TatC"/>
    <property type="match status" value="1"/>
</dbReference>
<feature type="transmembrane region" description="Helical" evidence="5">
    <location>
        <begin position="157"/>
        <end position="183"/>
    </location>
</feature>